<gene>
    <name evidence="3" type="ORF">MtrunA17_Chr4g0006871</name>
</gene>
<dbReference type="InterPro" id="IPR002156">
    <property type="entry name" value="RNaseH_domain"/>
</dbReference>
<accession>A0A396I1Y6</accession>
<dbReference type="GO" id="GO:0003964">
    <property type="term" value="F:RNA-directed DNA polymerase activity"/>
    <property type="evidence" value="ECO:0007669"/>
    <property type="project" value="UniProtKB-KW"/>
</dbReference>
<dbReference type="CDD" id="cd01650">
    <property type="entry name" value="RT_nLTR_like"/>
    <property type="match status" value="1"/>
</dbReference>
<keyword evidence="3" id="KW-0695">RNA-directed DNA polymerase</keyword>
<dbReference type="PROSITE" id="PS50878">
    <property type="entry name" value="RT_POL"/>
    <property type="match status" value="1"/>
</dbReference>
<dbReference type="Gene3D" id="3.60.10.10">
    <property type="entry name" value="Endonuclease/exonuclease/phosphatase"/>
    <property type="match status" value="1"/>
</dbReference>
<dbReference type="PANTHER" id="PTHR33116">
    <property type="entry name" value="REVERSE TRANSCRIPTASE ZINC-BINDING DOMAIN-CONTAINING PROTEIN-RELATED-RELATED"/>
    <property type="match status" value="1"/>
</dbReference>
<dbReference type="InterPro" id="IPR044730">
    <property type="entry name" value="RNase_H-like_dom_plant"/>
</dbReference>
<dbReference type="InterPro" id="IPR043502">
    <property type="entry name" value="DNA/RNA_pol_sf"/>
</dbReference>
<dbReference type="EMBL" id="PSQE01000004">
    <property type="protein sequence ID" value="RHN58851.1"/>
    <property type="molecule type" value="Genomic_DNA"/>
</dbReference>
<dbReference type="InterPro" id="IPR026960">
    <property type="entry name" value="RVT-Znf"/>
</dbReference>
<dbReference type="Proteomes" id="UP000265566">
    <property type="component" value="Chromosome 4"/>
</dbReference>
<protein>
    <submittedName>
        <fullName evidence="3">Putative RNA-directed DNA polymerase</fullName>
        <ecNumber evidence="3">2.7.7.49</ecNumber>
    </submittedName>
</protein>
<feature type="domain" description="RNase H type-1" evidence="2">
    <location>
        <begin position="1217"/>
        <end position="1346"/>
    </location>
</feature>
<dbReference type="SUPFAM" id="SSF56672">
    <property type="entry name" value="DNA/RNA polymerases"/>
    <property type="match status" value="1"/>
</dbReference>
<dbReference type="EC" id="2.7.7.49" evidence="3"/>
<reference evidence="4" key="1">
    <citation type="journal article" date="2018" name="Nat. Plants">
        <title>Whole-genome landscape of Medicago truncatula symbiotic genes.</title>
        <authorList>
            <person name="Pecrix Y."/>
            <person name="Staton S.E."/>
            <person name="Sallet E."/>
            <person name="Lelandais-Briere C."/>
            <person name="Moreau S."/>
            <person name="Carrere S."/>
            <person name="Blein T."/>
            <person name="Jardinaud M.F."/>
            <person name="Latrasse D."/>
            <person name="Zouine M."/>
            <person name="Zahm M."/>
            <person name="Kreplak J."/>
            <person name="Mayjonade B."/>
            <person name="Satge C."/>
            <person name="Perez M."/>
            <person name="Cauet S."/>
            <person name="Marande W."/>
            <person name="Chantry-Darmon C."/>
            <person name="Lopez-Roques C."/>
            <person name="Bouchez O."/>
            <person name="Berard A."/>
            <person name="Debelle F."/>
            <person name="Munos S."/>
            <person name="Bendahmane A."/>
            <person name="Berges H."/>
            <person name="Niebel A."/>
            <person name="Buitink J."/>
            <person name="Frugier F."/>
            <person name="Benhamed M."/>
            <person name="Crespi M."/>
            <person name="Gouzy J."/>
            <person name="Gamas P."/>
        </authorList>
    </citation>
    <scope>NUCLEOTIDE SEQUENCE [LARGE SCALE GENOMIC DNA]</scope>
    <source>
        <strain evidence="4">cv. Jemalong A17</strain>
    </source>
</reference>
<dbReference type="GO" id="GO:0004523">
    <property type="term" value="F:RNA-DNA hybrid ribonuclease activity"/>
    <property type="evidence" value="ECO:0007669"/>
    <property type="project" value="InterPro"/>
</dbReference>
<dbReference type="Gramene" id="rna20805">
    <property type="protein sequence ID" value="RHN58851.1"/>
    <property type="gene ID" value="gene20805"/>
</dbReference>
<name>A0A396I1Y6_MEDTR</name>
<dbReference type="PANTHER" id="PTHR33116:SF80">
    <property type="entry name" value="REVERSE TRANSCRIPTASE ZINC-BINDING DOMAIN-CONTAINING PROTEIN"/>
    <property type="match status" value="1"/>
</dbReference>
<evidence type="ECO:0000259" key="1">
    <source>
        <dbReference type="PROSITE" id="PS50878"/>
    </source>
</evidence>
<dbReference type="GO" id="GO:0003676">
    <property type="term" value="F:nucleic acid binding"/>
    <property type="evidence" value="ECO:0007669"/>
    <property type="project" value="InterPro"/>
</dbReference>
<dbReference type="Pfam" id="PF13966">
    <property type="entry name" value="zf-RVT"/>
    <property type="match status" value="1"/>
</dbReference>
<sequence>MKCLFWNLRGLANSPTKLALKKLLILHRPDLCFIAEPWMHIDNFSKLWLDRLGMKVFCVNDRGNLTPNLWCFCSKTLTPTLINMDDQHITIQITLNAMCFTLSGVYASNCQLKRKELWEKLQSVQNSIHTPWCCLGDFNTILGAHEQRSRYRVPDSAMKDFQEWSDSNNLIHIHTRGADFTWTNGRRGRFNIQRRLDRAICNQEWYASCNLVLASTLTKIRSDHFPILLEFKNDDCSFTSQFKFLKIWLSHPDCIDLVRNSWNTPVVGCPMFILNQKLKHLKTALKSWNKNTFGDVHANVKNATQKVDFIQDQLDILGVTDDLLDQEKAAQIELEHALNIEETYWQQKSKIQWHAQGDRNTAYFHRITKIRNASNLISSIHNGDELLTNPSDISDHFVTHFSNLFNQTSNTTDNGMIEDVIPSLITDRINNILTMIPSQEEVHSAVFSLNKDSAPGPDGFGALFYQTFWEIIKTDVLNVVLDFFKNGWILPNFNSNNIVLIPKTNHAEKVTDYRPIAIANFKFKLISKILADRLSKIMPAIISTQQRGFIKGRSIKDCICLTSEAINVLNKKSFGGNLAMKIDIAKAFDTLDWHFLLKVLKSFGFCSKFCNWIHSILSSARLSVSINGKLHGYFSCSRGVRQGDPLSPLLFCLAEEVISRRLTKLVREGKLKLINGTRDIQIPSHILYADDMMIFCKGTNSNIKVLKKAFMDYAEASGQMVNPQKSFMYAGSISASRLNQIANQIGFQVGILPFTYLGVPIFKGRAKYAYFQPLADKVKSKLSAWKASLLSIIGRVQLVKSVIQSMLLHSLSIYSWPVKLLKDMEKWMRNFIWFGDVNQRKLVTVAWHKVCTPLKEGGLGLRKLSYINEAGNLKNCWDILQSELQWTQLIRSRVLRNNKPINHHISSSIWSGAKHKFNTLMDNVLWKIGNGQTIKFWTDPWCGDPLITALNIPQHLHHLLQSHLDTYIMDSKWNVPQAFISAYPILKQKLSSTIIPLIPKDDKLIWKNSHDGSLSFKAAYTFHASNHPQTLSWTKMIWHAAIPPSKSFLVWRLLHDKLPTDDNLSKRGCMLPSICNLCGAAQETSIHLFIECPFASDVWHWLGSLLNLNCNLTSFMDIIRISERNWSPHCKLVILAAIIYCFNIIWHCRNQSRFNDKTIQVASAINLIIAGTHLSGNSSTLAASSSISEFVILKKFDVKINPPKSHIIKEVMWSPPIFNWVKCNTDGAAQGNPGLAACGGIFRNSDADFLGAFSVNLGVSTALHSELIAAMVAIEIAHVKNWHNLWLETDSMLVLLAFKSSKIVPWSLRNRWDNCLFILSMFNFNVSHIYREGNSCADQLANLGLTLPSYSWFNNVPSQVNVEFVKNKTGFPNFRFC</sequence>
<dbReference type="SUPFAM" id="SSF53098">
    <property type="entry name" value="Ribonuclease H-like"/>
    <property type="match status" value="1"/>
</dbReference>
<dbReference type="PROSITE" id="PS50879">
    <property type="entry name" value="RNASE_H_1"/>
    <property type="match status" value="1"/>
</dbReference>
<dbReference type="InterPro" id="IPR036691">
    <property type="entry name" value="Endo/exonu/phosph_ase_sf"/>
</dbReference>
<keyword evidence="3" id="KW-0808">Transferase</keyword>
<dbReference type="CDD" id="cd06222">
    <property type="entry name" value="RNase_H_like"/>
    <property type="match status" value="1"/>
</dbReference>
<evidence type="ECO:0000259" key="2">
    <source>
        <dbReference type="PROSITE" id="PS50879"/>
    </source>
</evidence>
<dbReference type="SUPFAM" id="SSF56219">
    <property type="entry name" value="DNase I-like"/>
    <property type="match status" value="1"/>
</dbReference>
<dbReference type="Gene3D" id="3.30.420.10">
    <property type="entry name" value="Ribonuclease H-like superfamily/Ribonuclease H"/>
    <property type="match status" value="1"/>
</dbReference>
<comment type="caution">
    <text evidence="3">The sequence shown here is derived from an EMBL/GenBank/DDBJ whole genome shotgun (WGS) entry which is preliminary data.</text>
</comment>
<proteinExistence type="predicted"/>
<dbReference type="Pfam" id="PF13456">
    <property type="entry name" value="RVT_3"/>
    <property type="match status" value="1"/>
</dbReference>
<dbReference type="InterPro" id="IPR036397">
    <property type="entry name" value="RNaseH_sf"/>
</dbReference>
<evidence type="ECO:0000313" key="3">
    <source>
        <dbReference type="EMBL" id="RHN58851.1"/>
    </source>
</evidence>
<dbReference type="InterPro" id="IPR012337">
    <property type="entry name" value="RNaseH-like_sf"/>
</dbReference>
<dbReference type="Pfam" id="PF00078">
    <property type="entry name" value="RVT_1"/>
    <property type="match status" value="1"/>
</dbReference>
<dbReference type="InterPro" id="IPR005135">
    <property type="entry name" value="Endo/exonuclease/phosphatase"/>
</dbReference>
<dbReference type="Pfam" id="PF03372">
    <property type="entry name" value="Exo_endo_phos"/>
    <property type="match status" value="1"/>
</dbReference>
<feature type="domain" description="Reverse transcriptase" evidence="1">
    <location>
        <begin position="482"/>
        <end position="761"/>
    </location>
</feature>
<dbReference type="InterPro" id="IPR000477">
    <property type="entry name" value="RT_dom"/>
</dbReference>
<keyword evidence="3" id="KW-0548">Nucleotidyltransferase</keyword>
<evidence type="ECO:0000313" key="4">
    <source>
        <dbReference type="Proteomes" id="UP000265566"/>
    </source>
</evidence>
<organism evidence="3 4">
    <name type="scientific">Medicago truncatula</name>
    <name type="common">Barrel medic</name>
    <name type="synonym">Medicago tribuloides</name>
    <dbReference type="NCBI Taxonomy" id="3880"/>
    <lineage>
        <taxon>Eukaryota</taxon>
        <taxon>Viridiplantae</taxon>
        <taxon>Streptophyta</taxon>
        <taxon>Embryophyta</taxon>
        <taxon>Tracheophyta</taxon>
        <taxon>Spermatophyta</taxon>
        <taxon>Magnoliopsida</taxon>
        <taxon>eudicotyledons</taxon>
        <taxon>Gunneridae</taxon>
        <taxon>Pentapetalae</taxon>
        <taxon>rosids</taxon>
        <taxon>fabids</taxon>
        <taxon>Fabales</taxon>
        <taxon>Fabaceae</taxon>
        <taxon>Papilionoideae</taxon>
        <taxon>50 kb inversion clade</taxon>
        <taxon>NPAAA clade</taxon>
        <taxon>Hologalegina</taxon>
        <taxon>IRL clade</taxon>
        <taxon>Trifolieae</taxon>
        <taxon>Medicago</taxon>
    </lineage>
</organism>